<protein>
    <submittedName>
        <fullName evidence="2">Uncharacterized protein</fullName>
    </submittedName>
</protein>
<dbReference type="InterPro" id="IPR019393">
    <property type="entry name" value="WASH_strumpellin"/>
</dbReference>
<evidence type="ECO:0000313" key="3">
    <source>
        <dbReference type="Proteomes" id="UP000005237"/>
    </source>
</evidence>
<dbReference type="GO" id="GO:0071203">
    <property type="term" value="C:WASH complex"/>
    <property type="evidence" value="ECO:0007669"/>
    <property type="project" value="InterPro"/>
</dbReference>
<dbReference type="GO" id="GO:0007032">
    <property type="term" value="P:endosome organization"/>
    <property type="evidence" value="ECO:0007669"/>
    <property type="project" value="TreeGrafter"/>
</dbReference>
<organism evidence="2 3">
    <name type="scientific">Caenorhabditis japonica</name>
    <dbReference type="NCBI Taxonomy" id="281687"/>
    <lineage>
        <taxon>Eukaryota</taxon>
        <taxon>Metazoa</taxon>
        <taxon>Ecdysozoa</taxon>
        <taxon>Nematoda</taxon>
        <taxon>Chromadorea</taxon>
        <taxon>Rhabditida</taxon>
        <taxon>Rhabditina</taxon>
        <taxon>Rhabditomorpha</taxon>
        <taxon>Rhabditoidea</taxon>
        <taxon>Rhabditidae</taxon>
        <taxon>Peloderinae</taxon>
        <taxon>Caenorhabditis</taxon>
    </lineage>
</organism>
<reference evidence="2" key="2">
    <citation type="submission" date="2022-06" db="UniProtKB">
        <authorList>
            <consortium name="EnsemblMetazoa"/>
        </authorList>
    </citation>
    <scope>IDENTIFICATION</scope>
    <source>
        <strain evidence="2">DF5081</strain>
    </source>
</reference>
<name>A0A8R1IW89_CAEJA</name>
<dbReference type="AlphaFoldDB" id="A0A8R1IW89"/>
<dbReference type="GO" id="GO:0005768">
    <property type="term" value="C:endosome"/>
    <property type="evidence" value="ECO:0007669"/>
    <property type="project" value="TreeGrafter"/>
</dbReference>
<proteinExistence type="inferred from homology"/>
<comment type="similarity">
    <text evidence="1">Belongs to the strumpellin family.</text>
</comment>
<reference evidence="3" key="1">
    <citation type="submission" date="2010-08" db="EMBL/GenBank/DDBJ databases">
        <authorList>
            <consortium name="Caenorhabditis japonica Sequencing Consortium"/>
            <person name="Wilson R.K."/>
        </authorList>
    </citation>
    <scope>NUCLEOTIDE SEQUENCE [LARGE SCALE GENOMIC DNA]</scope>
    <source>
        <strain evidence="3">DF5081</strain>
    </source>
</reference>
<dbReference type="GO" id="GO:0051125">
    <property type="term" value="P:regulation of actin nucleation"/>
    <property type="evidence" value="ECO:0007669"/>
    <property type="project" value="TreeGrafter"/>
</dbReference>
<dbReference type="Pfam" id="PF10266">
    <property type="entry name" value="Strumpellin"/>
    <property type="match status" value="1"/>
</dbReference>
<keyword evidence="3" id="KW-1185">Reference proteome</keyword>
<dbReference type="EnsemblMetazoa" id="CJA41164.1">
    <property type="protein sequence ID" value="CJA41164.1"/>
    <property type="gene ID" value="WBGene00217012"/>
</dbReference>
<dbReference type="GO" id="GO:0030041">
    <property type="term" value="P:actin filament polymerization"/>
    <property type="evidence" value="ECO:0007669"/>
    <property type="project" value="TreeGrafter"/>
</dbReference>
<dbReference type="Proteomes" id="UP000005237">
    <property type="component" value="Unassembled WGS sequence"/>
</dbReference>
<evidence type="ECO:0000256" key="1">
    <source>
        <dbReference type="ARBA" id="ARBA00006224"/>
    </source>
</evidence>
<sequence length="123" mass="14294">MTDEIEIFLSKLVLHGESVLAEIFRLSSFVPKEFRDPAKSGAKFRSLVQLDFKYLAKSEQIEKELEKDLRLQNHFYSTFSPVLIAFEQLFSSISEFVQTFTAYAQETAKLMNRMDVDRTAELE</sequence>
<accession>A0A8R1IW89</accession>
<dbReference type="GO" id="GO:0140285">
    <property type="term" value="P:endosome fission"/>
    <property type="evidence" value="ECO:0007669"/>
    <property type="project" value="TreeGrafter"/>
</dbReference>
<dbReference type="PANTHER" id="PTHR15691:SF6">
    <property type="entry name" value="WASH COMPLEX SUBUNIT 5"/>
    <property type="match status" value="1"/>
</dbReference>
<dbReference type="PANTHER" id="PTHR15691">
    <property type="entry name" value="WASH COMPLEX SUBUNIT 5"/>
    <property type="match status" value="1"/>
</dbReference>
<evidence type="ECO:0000313" key="2">
    <source>
        <dbReference type="EnsemblMetazoa" id="CJA41164.1"/>
    </source>
</evidence>